<evidence type="ECO:0000313" key="6">
    <source>
        <dbReference type="WBParaSite" id="MCU_008367-RA"/>
    </source>
</evidence>
<name>A0A5K3FLW4_MESCO</name>
<dbReference type="PROSITE" id="PS50096">
    <property type="entry name" value="IQ"/>
    <property type="match status" value="1"/>
</dbReference>
<keyword evidence="4" id="KW-0175">Coiled coil</keyword>
<evidence type="ECO:0000256" key="3">
    <source>
        <dbReference type="ARBA" id="ARBA00022679"/>
    </source>
</evidence>
<feature type="coiled-coil region" evidence="4">
    <location>
        <begin position="26"/>
        <end position="82"/>
    </location>
</feature>
<dbReference type="PANTHER" id="PTHR45700">
    <property type="entry name" value="UBIQUITIN-PROTEIN LIGASE E3C"/>
    <property type="match status" value="1"/>
</dbReference>
<reference evidence="6" key="1">
    <citation type="submission" date="2019-11" db="UniProtKB">
        <authorList>
            <consortium name="WormBaseParasite"/>
        </authorList>
    </citation>
    <scope>IDENTIFICATION</scope>
</reference>
<dbReference type="GO" id="GO:0006511">
    <property type="term" value="P:ubiquitin-dependent protein catabolic process"/>
    <property type="evidence" value="ECO:0007669"/>
    <property type="project" value="TreeGrafter"/>
</dbReference>
<dbReference type="WBParaSite" id="MCU_008367-RA">
    <property type="protein sequence ID" value="MCU_008367-RA"/>
    <property type="gene ID" value="MCU_008367"/>
</dbReference>
<dbReference type="CDD" id="cd23767">
    <property type="entry name" value="IQCD"/>
    <property type="match status" value="1"/>
</dbReference>
<sequence>MFSFDGQYGSKRRPLYVQVGPKNLIQKAQEERKQRARRNLEQKAATLIQSFIRGAMSRRKTNDYLRQTFNQLAEQLLALEEDRSCDPLCINSLCTCLRAFRIFSEKGVSDDDAAVVAKVLLSPTCQTAYSQWINTNEKSILNTITQIIIRLLCYLRNLPPAAPSRLYVLPVRVLEALLRSEASRSSEQASACLLQISLNLCKFGLYYFSLAVFIDRQSLEADCDNLLEDFLRQPKNQALADLLKLPFEHCLPKDLSEGKLSTMTQEFLSSALNDVTAAARLEASGNQSTASKIPRLVFPILLNAIPRELLIGQLYASAVGDATDDVQGPAARRLQPSLTLLHRFICGIVPGLLSASPSFQPTPSQTDASEQAVDEEQAELLMQQQQLWATPQASSAADADATDSSLVLAVLRILAWMFTSMMSARCPADGGAATTAAVTAKFSPPFPLLSLRSSGNTADDTDSDDDGGGGGGNVGEAVDQSPGTADAFVDEASLRFTNVWPTQTAEVFASLQKYLPSLAGIALRELYNSQVSRHPQRQEIVLCLCTLHSMLSFVKSASASSMIPLNSVLSQFPEFLRDLWDLTQNLLSSKTDDQWHSDIKFFDLIASGEIKRMPRNIDQYTAIVLTFVDCLRHRLLCLTDVEINASEEMPSRTPSSPCGFAPAELLLMGARLRDLMIGLIHLTYPSRRPERRGAHDNDDDNDTVLKIREIISRVGEQRLHGRRALALAYTAFSTDEVLRLRWLLRRWTTLFTHTQALVTLIYDWDHRRQSREAVNLTRRSQNDPGRSIWLKPGAVPAFSLDSLPVWLRGGDGMVALAGLPFGYYGCLNVDQSE</sequence>
<dbReference type="GO" id="GO:0000209">
    <property type="term" value="P:protein polyubiquitination"/>
    <property type="evidence" value="ECO:0007669"/>
    <property type="project" value="InterPro"/>
</dbReference>
<dbReference type="InterPro" id="IPR044611">
    <property type="entry name" value="E3A/B/C-like"/>
</dbReference>
<protein>
    <recommendedName>
        <fullName evidence="2">HECT-type E3 ubiquitin transferase</fullName>
        <ecNumber evidence="2">2.3.2.26</ecNumber>
    </recommendedName>
</protein>
<feature type="region of interest" description="Disordered" evidence="5">
    <location>
        <begin position="451"/>
        <end position="481"/>
    </location>
</feature>
<evidence type="ECO:0000256" key="4">
    <source>
        <dbReference type="SAM" id="Coils"/>
    </source>
</evidence>
<dbReference type="EC" id="2.3.2.26" evidence="2"/>
<dbReference type="PANTHER" id="PTHR45700:SF2">
    <property type="entry name" value="UBIQUITIN-PROTEIN LIGASE E3C"/>
    <property type="match status" value="1"/>
</dbReference>
<evidence type="ECO:0000256" key="1">
    <source>
        <dbReference type="ARBA" id="ARBA00000885"/>
    </source>
</evidence>
<proteinExistence type="predicted"/>
<evidence type="ECO:0000256" key="5">
    <source>
        <dbReference type="SAM" id="MobiDB-lite"/>
    </source>
</evidence>
<organism evidence="6">
    <name type="scientific">Mesocestoides corti</name>
    <name type="common">Flatworm</name>
    <dbReference type="NCBI Taxonomy" id="53468"/>
    <lineage>
        <taxon>Eukaryota</taxon>
        <taxon>Metazoa</taxon>
        <taxon>Spiralia</taxon>
        <taxon>Lophotrochozoa</taxon>
        <taxon>Platyhelminthes</taxon>
        <taxon>Cestoda</taxon>
        <taxon>Eucestoda</taxon>
        <taxon>Cyclophyllidea</taxon>
        <taxon>Mesocestoididae</taxon>
        <taxon>Mesocestoides</taxon>
    </lineage>
</organism>
<dbReference type="GO" id="GO:0061630">
    <property type="term" value="F:ubiquitin protein ligase activity"/>
    <property type="evidence" value="ECO:0007669"/>
    <property type="project" value="UniProtKB-EC"/>
</dbReference>
<keyword evidence="3" id="KW-0808">Transferase</keyword>
<evidence type="ECO:0000256" key="2">
    <source>
        <dbReference type="ARBA" id="ARBA00012485"/>
    </source>
</evidence>
<dbReference type="AlphaFoldDB" id="A0A5K3FLW4"/>
<comment type="catalytic activity">
    <reaction evidence="1">
        <text>S-ubiquitinyl-[E2 ubiquitin-conjugating enzyme]-L-cysteine + [acceptor protein]-L-lysine = [E2 ubiquitin-conjugating enzyme]-L-cysteine + N(6)-ubiquitinyl-[acceptor protein]-L-lysine.</text>
        <dbReference type="EC" id="2.3.2.26"/>
    </reaction>
</comment>
<accession>A0A5K3FLW4</accession>